<evidence type="ECO:0000256" key="3">
    <source>
        <dbReference type="ARBA" id="ARBA00022722"/>
    </source>
</evidence>
<dbReference type="EMBL" id="VFPH01000001">
    <property type="protein sequence ID" value="TQM44656.1"/>
    <property type="molecule type" value="Genomic_DNA"/>
</dbReference>
<comment type="cofactor">
    <cofactor evidence="1">
        <name>Mg(2+)</name>
        <dbReference type="ChEBI" id="CHEBI:18420"/>
    </cofactor>
</comment>
<keyword evidence="3" id="KW-0540">Nuclease</keyword>
<evidence type="ECO:0000256" key="4">
    <source>
        <dbReference type="ARBA" id="ARBA00022723"/>
    </source>
</evidence>
<dbReference type="Pfam" id="PF01850">
    <property type="entry name" value="PIN"/>
    <property type="match status" value="1"/>
</dbReference>
<evidence type="ECO:0000313" key="10">
    <source>
        <dbReference type="Proteomes" id="UP000319818"/>
    </source>
</evidence>
<dbReference type="Proteomes" id="UP000319818">
    <property type="component" value="Unassembled WGS sequence"/>
</dbReference>
<evidence type="ECO:0000256" key="1">
    <source>
        <dbReference type="ARBA" id="ARBA00001946"/>
    </source>
</evidence>
<keyword evidence="5" id="KW-0378">Hydrolase</keyword>
<reference evidence="9 10" key="1">
    <citation type="submission" date="2019-06" db="EMBL/GenBank/DDBJ databases">
        <title>Sequencing the genomes of 1000 actinobacteria strains.</title>
        <authorList>
            <person name="Klenk H.-P."/>
        </authorList>
    </citation>
    <scope>NUCLEOTIDE SEQUENCE [LARGE SCALE GENOMIC DNA]</scope>
    <source>
        <strain evidence="9 10">DSM 45511</strain>
    </source>
</reference>
<dbReference type="Gene3D" id="3.40.50.1010">
    <property type="entry name" value="5'-nuclease"/>
    <property type="match status" value="1"/>
</dbReference>
<keyword evidence="6" id="KW-0460">Magnesium</keyword>
<evidence type="ECO:0000256" key="6">
    <source>
        <dbReference type="ARBA" id="ARBA00022842"/>
    </source>
</evidence>
<organism evidence="9 10">
    <name type="scientific">Pseudonocardia cypriaca</name>
    <dbReference type="NCBI Taxonomy" id="882449"/>
    <lineage>
        <taxon>Bacteria</taxon>
        <taxon>Bacillati</taxon>
        <taxon>Actinomycetota</taxon>
        <taxon>Actinomycetes</taxon>
        <taxon>Pseudonocardiales</taxon>
        <taxon>Pseudonocardiaceae</taxon>
        <taxon>Pseudonocardia</taxon>
    </lineage>
</organism>
<dbReference type="PANTHER" id="PTHR33653:SF1">
    <property type="entry name" value="RIBONUCLEASE VAPC2"/>
    <property type="match status" value="1"/>
</dbReference>
<dbReference type="AlphaFoldDB" id="A0A543GF31"/>
<dbReference type="GO" id="GO:0046872">
    <property type="term" value="F:metal ion binding"/>
    <property type="evidence" value="ECO:0007669"/>
    <property type="project" value="UniProtKB-KW"/>
</dbReference>
<dbReference type="InterPro" id="IPR029060">
    <property type="entry name" value="PIN-like_dom_sf"/>
</dbReference>
<evidence type="ECO:0000256" key="5">
    <source>
        <dbReference type="ARBA" id="ARBA00022801"/>
    </source>
</evidence>
<name>A0A543GF31_9PSEU</name>
<evidence type="ECO:0000256" key="7">
    <source>
        <dbReference type="ARBA" id="ARBA00038093"/>
    </source>
</evidence>
<dbReference type="OrthoDB" id="9800524at2"/>
<comment type="similarity">
    <text evidence="7">Belongs to the PINc/VapC protein family.</text>
</comment>
<keyword evidence="2" id="KW-1277">Toxin-antitoxin system</keyword>
<feature type="domain" description="PIN" evidence="8">
    <location>
        <begin position="10"/>
        <end position="129"/>
    </location>
</feature>
<dbReference type="PANTHER" id="PTHR33653">
    <property type="entry name" value="RIBONUCLEASE VAPC2"/>
    <property type="match status" value="1"/>
</dbReference>
<dbReference type="InterPro" id="IPR002716">
    <property type="entry name" value="PIN_dom"/>
</dbReference>
<dbReference type="RefSeq" id="WP_142099663.1">
    <property type="nucleotide sequence ID" value="NZ_VFPH01000001.1"/>
</dbReference>
<protein>
    <recommendedName>
        <fullName evidence="8">PIN domain-containing protein</fullName>
    </recommendedName>
</protein>
<accession>A0A543GF31</accession>
<dbReference type="InterPro" id="IPR050556">
    <property type="entry name" value="Type_II_TA_system_RNase"/>
</dbReference>
<dbReference type="GO" id="GO:0004518">
    <property type="term" value="F:nuclease activity"/>
    <property type="evidence" value="ECO:0007669"/>
    <property type="project" value="UniProtKB-KW"/>
</dbReference>
<evidence type="ECO:0000256" key="2">
    <source>
        <dbReference type="ARBA" id="ARBA00022649"/>
    </source>
</evidence>
<dbReference type="GO" id="GO:0016787">
    <property type="term" value="F:hydrolase activity"/>
    <property type="evidence" value="ECO:0007669"/>
    <property type="project" value="UniProtKB-KW"/>
</dbReference>
<evidence type="ECO:0000259" key="8">
    <source>
        <dbReference type="Pfam" id="PF01850"/>
    </source>
</evidence>
<sequence>MSEGTEKGTIVDSDVLLDVFTQDPKWRQWSSDRLAEALEQGPVLINQIVYGEVSLRFSAIEALDAALGPDRFIRANVPWPAAFLAARCFQTYRKRGGTRTSTLPDFLIGAHAAVLGLTLLTRDATRYRTYFPGVRLMAPGGA</sequence>
<keyword evidence="4" id="KW-0479">Metal-binding</keyword>
<evidence type="ECO:0000313" key="9">
    <source>
        <dbReference type="EMBL" id="TQM44656.1"/>
    </source>
</evidence>
<dbReference type="SUPFAM" id="SSF88723">
    <property type="entry name" value="PIN domain-like"/>
    <property type="match status" value="1"/>
</dbReference>
<keyword evidence="10" id="KW-1185">Reference proteome</keyword>
<comment type="caution">
    <text evidence="9">The sequence shown here is derived from an EMBL/GenBank/DDBJ whole genome shotgun (WGS) entry which is preliminary data.</text>
</comment>
<gene>
    <name evidence="9" type="ORF">FB388_2027</name>
</gene>
<proteinExistence type="inferred from homology"/>